<protein>
    <recommendedName>
        <fullName evidence="6">Cyclic di-GMP-binding protein</fullName>
    </recommendedName>
    <alternativeName>
        <fullName evidence="6">Cellulose synthase regulatory subunit</fullName>
    </alternativeName>
</protein>
<keyword evidence="6" id="KW-0732">Signal</keyword>
<keyword evidence="3 6" id="KW-0812">Transmembrane</keyword>
<organism evidence="8 9">
    <name type="scientific">Labrys monachus</name>
    <dbReference type="NCBI Taxonomy" id="217067"/>
    <lineage>
        <taxon>Bacteria</taxon>
        <taxon>Pseudomonadati</taxon>
        <taxon>Pseudomonadota</taxon>
        <taxon>Alphaproteobacteria</taxon>
        <taxon>Hyphomicrobiales</taxon>
        <taxon>Xanthobacteraceae</taxon>
        <taxon>Labrys</taxon>
    </lineage>
</organism>
<dbReference type="PANTHER" id="PTHR39083:SF1">
    <property type="entry name" value="CYCLIC DI-GMP-BINDING PROTEIN"/>
    <property type="match status" value="1"/>
</dbReference>
<comment type="subunit">
    <text evidence="6">Tightly associated with the cellulose synthase catalytic subunit.</text>
</comment>
<dbReference type="InterPro" id="IPR018513">
    <property type="entry name" value="Cell_synthase_bac"/>
</dbReference>
<dbReference type="Pfam" id="PF03170">
    <property type="entry name" value="BcsB"/>
    <property type="match status" value="1"/>
</dbReference>
<accession>A0ABU0F8B0</accession>
<evidence type="ECO:0000256" key="6">
    <source>
        <dbReference type="RuleBase" id="RU365021"/>
    </source>
</evidence>
<keyword evidence="4 6" id="KW-1133">Transmembrane helix</keyword>
<feature type="compositionally biased region" description="Low complexity" evidence="7">
    <location>
        <begin position="75"/>
        <end position="91"/>
    </location>
</feature>
<comment type="caution">
    <text evidence="8">The sequence shown here is derived from an EMBL/GenBank/DDBJ whole genome shotgun (WGS) entry which is preliminary data.</text>
</comment>
<reference evidence="8 9" key="1">
    <citation type="submission" date="2023-07" db="EMBL/GenBank/DDBJ databases">
        <title>Genomic Encyclopedia of Type Strains, Phase IV (KMG-IV): sequencing the most valuable type-strain genomes for metagenomic binning, comparative biology and taxonomic classification.</title>
        <authorList>
            <person name="Goeker M."/>
        </authorList>
    </citation>
    <scope>NUCLEOTIDE SEQUENCE [LARGE SCALE GENOMIC DNA]</scope>
    <source>
        <strain evidence="8 9">DSM 5896</strain>
    </source>
</reference>
<evidence type="ECO:0000256" key="7">
    <source>
        <dbReference type="SAM" id="MobiDB-lite"/>
    </source>
</evidence>
<feature type="transmembrane region" description="Helical" evidence="6">
    <location>
        <begin position="814"/>
        <end position="836"/>
    </location>
</feature>
<comment type="function">
    <text evidence="6">Binds the cellulose synthase activator, bis-(3'-5') cyclic diguanylic acid (c-di-GMP).</text>
</comment>
<dbReference type="Proteomes" id="UP001237448">
    <property type="component" value="Unassembled WGS sequence"/>
</dbReference>
<comment type="similarity">
    <text evidence="6">Belongs to the AcsB/BcsB family.</text>
</comment>
<evidence type="ECO:0000313" key="9">
    <source>
        <dbReference type="Proteomes" id="UP001237448"/>
    </source>
</evidence>
<keyword evidence="6" id="KW-0973">c-di-GMP</keyword>
<feature type="region of interest" description="Disordered" evidence="7">
    <location>
        <begin position="24"/>
        <end position="102"/>
    </location>
</feature>
<dbReference type="RefSeq" id="WP_307422024.1">
    <property type="nucleotide sequence ID" value="NZ_JAUSVK010000001.1"/>
</dbReference>
<dbReference type="PANTHER" id="PTHR39083">
    <property type="entry name" value="CYCLIC DI-GMP-BINDING PROTEIN"/>
    <property type="match status" value="1"/>
</dbReference>
<gene>
    <name evidence="8" type="ORF">J3R73_000468</name>
</gene>
<dbReference type="Gene3D" id="2.60.120.260">
    <property type="entry name" value="Galactose-binding domain-like"/>
    <property type="match status" value="2"/>
</dbReference>
<evidence type="ECO:0000256" key="5">
    <source>
        <dbReference type="ARBA" id="ARBA00023136"/>
    </source>
</evidence>
<proteinExistence type="inferred from homology"/>
<evidence type="ECO:0000256" key="2">
    <source>
        <dbReference type="ARBA" id="ARBA00022475"/>
    </source>
</evidence>
<evidence type="ECO:0000313" key="8">
    <source>
        <dbReference type="EMBL" id="MDQ0390676.1"/>
    </source>
</evidence>
<keyword evidence="6" id="KW-0997">Cell inner membrane</keyword>
<keyword evidence="2 6" id="KW-1003">Cell membrane</keyword>
<evidence type="ECO:0000256" key="1">
    <source>
        <dbReference type="ARBA" id="ARBA00004162"/>
    </source>
</evidence>
<keyword evidence="5 6" id="KW-0472">Membrane</keyword>
<comment type="subcellular location">
    <subcellularLocation>
        <location evidence="6">Cell inner membrane</location>
    </subcellularLocation>
    <subcellularLocation>
        <location evidence="1">Cell membrane</location>
        <topology evidence="1">Single-pass membrane protein</topology>
    </subcellularLocation>
</comment>
<dbReference type="EMBL" id="JAUSVK010000001">
    <property type="protein sequence ID" value="MDQ0390676.1"/>
    <property type="molecule type" value="Genomic_DNA"/>
</dbReference>
<evidence type="ECO:0000256" key="3">
    <source>
        <dbReference type="ARBA" id="ARBA00022692"/>
    </source>
</evidence>
<sequence length="845" mass="89233">MRRRTFALLFSVFLAGSAPGLQADEAQPFDMTPERGNRPAPLPSPIPLPLPPAAVAPAPAPDQTAAPAPAPVPPAAAATPAAAPQSPATLPNSKAKSQPTSLDRPILPYKHLILEGEIDSKTWNVVLTRDQAASPVTLTLGYKAAVFVAPESSRLSLRINNRPIFDTPIEASDRLGQLTAQLPAGLLRPGPNLFRLEATQRHRTDCTIASTYELRTEIDSASTALHFQSPTAPRLARVEDLAAVSPDVDGETRLRIVTPKLGQKVGIAPVLRFAQAASILIGMPNQDISVMDGPNGPPRPGVMTAAIGTAEDLKTVMRTVPPEAASQPIVTFVDDPALGPSTLVISGPSPTAVSHAVDAVAALVARPRGVPRAVLDTSRWAAPNPPLLLGAGHARLSNLGVVTQEFSGRRFKAEFQIGIPSDFYAGASGEALLMLDAAYSNAVLPGSHLDIYVNDDIAATTPLSANGGEILRHLPIRIPMAHFRPGPNRITFEAQLHTAADMECAAGPTKGDARFVLFDTSEFVLPDFARIARLPNLAALQGTGFPYNISETPVAVVLGEFSPDAVSAAATLLGRMAVSAGRVIDVDLDASPSTLRDRNAIFVATASQIPSGVADQLDLDGRIGSLWKAPEDSLDPGATPLAANAMTGIAGNALAVTKAPDALSDPADTQETFDRWRERLSTSGSWRGDVSSFQDWLQQTFQVSTASLRFLPSRDAAFEPSRNNTALIAQGPSVSGDKAWTLLTAPSPRLLREGADDLTDGSQWLRLSGRLVSYSAKTNATQTLPVATFSFIPTAPFSLANLRLIAANWLSENIFAFSLLLFAACLLLGLATALFLSHIGRRSSL</sequence>
<feature type="chain" id="PRO_5044967114" description="Cyclic di-GMP-binding protein" evidence="6">
    <location>
        <begin position="24"/>
        <end position="845"/>
    </location>
</feature>
<keyword evidence="6" id="KW-0135">Cellulose biosynthesis</keyword>
<feature type="compositionally biased region" description="Pro residues" evidence="7">
    <location>
        <begin position="40"/>
        <end position="60"/>
    </location>
</feature>
<keyword evidence="9" id="KW-1185">Reference proteome</keyword>
<comment type="pathway">
    <text evidence="6">Glycan metabolism; bacterial cellulose biosynthesis.</text>
</comment>
<name>A0ABU0F8B0_9HYPH</name>
<feature type="signal peptide" evidence="6">
    <location>
        <begin position="1"/>
        <end position="23"/>
    </location>
</feature>
<feature type="compositionally biased region" description="Polar residues" evidence="7">
    <location>
        <begin position="92"/>
        <end position="101"/>
    </location>
</feature>
<evidence type="ECO:0000256" key="4">
    <source>
        <dbReference type="ARBA" id="ARBA00022989"/>
    </source>
</evidence>